<reference evidence="3" key="1">
    <citation type="submission" date="2020-08" db="EMBL/GenBank/DDBJ databases">
        <title>Bridging the membrane lipid divide: bacteria of the FCB group superphylum have the potential to synthesize archaeal ether lipids.</title>
        <authorList>
            <person name="Villanueva L."/>
            <person name="von Meijenfeldt F.A.B."/>
            <person name="Westbye A.B."/>
            <person name="Yadav S."/>
            <person name="Hopmans E.C."/>
            <person name="Dutilh B.E."/>
            <person name="Sinninghe Damste J.S."/>
        </authorList>
    </citation>
    <scope>NUCLEOTIDE SEQUENCE</scope>
    <source>
        <strain evidence="3">NIOZ-UU157</strain>
    </source>
</reference>
<dbReference type="SUPFAM" id="SSF51735">
    <property type="entry name" value="NAD(P)-binding Rossmann-fold domains"/>
    <property type="match status" value="1"/>
</dbReference>
<dbReference type="Gene3D" id="3.40.50.720">
    <property type="entry name" value="NAD(P)-binding Rossmann-like Domain"/>
    <property type="match status" value="1"/>
</dbReference>
<dbReference type="InterPro" id="IPR029903">
    <property type="entry name" value="RmlD-like-bd"/>
</dbReference>
<dbReference type="EMBL" id="MW030544">
    <property type="protein sequence ID" value="QPI16212.1"/>
    <property type="molecule type" value="Genomic_DNA"/>
</dbReference>
<dbReference type="PANTHER" id="PTHR10491">
    <property type="entry name" value="DTDP-4-DEHYDRORHAMNOSE REDUCTASE"/>
    <property type="match status" value="1"/>
</dbReference>
<dbReference type="PANTHER" id="PTHR10491:SF4">
    <property type="entry name" value="METHIONINE ADENOSYLTRANSFERASE 2 SUBUNIT BETA"/>
    <property type="match status" value="1"/>
</dbReference>
<proteinExistence type="predicted"/>
<protein>
    <recommendedName>
        <fullName evidence="2">RmlD-like substrate binding domain-containing protein</fullName>
    </recommendedName>
</protein>
<dbReference type="Pfam" id="PF04321">
    <property type="entry name" value="RmlD_sub_bind"/>
    <property type="match status" value="1"/>
</dbReference>
<feature type="region of interest" description="Disordered" evidence="1">
    <location>
        <begin position="202"/>
        <end position="229"/>
    </location>
</feature>
<dbReference type="GO" id="GO:0008831">
    <property type="term" value="F:dTDP-4-dehydrorhamnose reductase activity"/>
    <property type="evidence" value="ECO:0007669"/>
    <property type="project" value="TreeGrafter"/>
</dbReference>
<feature type="domain" description="RmlD-like substrate binding" evidence="2">
    <location>
        <begin position="1"/>
        <end position="141"/>
    </location>
</feature>
<gene>
    <name evidence="3" type="ORF">NIOZUU157_00095</name>
</gene>
<organism evidence="3">
    <name type="scientific">Virus NIOZ-UU157</name>
    <dbReference type="NCBI Taxonomy" id="2763269"/>
    <lineage>
        <taxon>Viruses</taxon>
    </lineage>
</organism>
<dbReference type="InterPro" id="IPR036291">
    <property type="entry name" value="NAD(P)-bd_dom_sf"/>
</dbReference>
<evidence type="ECO:0000256" key="1">
    <source>
        <dbReference type="SAM" id="MobiDB-lite"/>
    </source>
</evidence>
<dbReference type="GO" id="GO:0019305">
    <property type="term" value="P:dTDP-rhamnose biosynthetic process"/>
    <property type="evidence" value="ECO:0007669"/>
    <property type="project" value="TreeGrafter"/>
</dbReference>
<accession>A0A7S9XGM3</accession>
<name>A0A7S9XGM3_9VIRU</name>
<evidence type="ECO:0000259" key="2">
    <source>
        <dbReference type="Pfam" id="PF04321"/>
    </source>
</evidence>
<dbReference type="InterPro" id="IPR005913">
    <property type="entry name" value="dTDP_dehydrorham_reduct"/>
</dbReference>
<sequence>MKVLILGDGLLGSEIKKQTDWDSISRKTHTFDFNQITSVYQFLKDYDVILNCIANTDTYSEDKESHWNINYKAVSRLTDWCRENDKKLVHISTDFVYANSKGFPSEESVPVHADNWYSYTKLLADGYIELKGKDYLIIRTSFKPNPFPYDTAFTDIEGSFDYVDVIASGIINLIRAKQKGVWNVGTGDKTIYELAKETRPSVKPGLRKNNMPKDTRMNCNKFKNANKED</sequence>
<evidence type="ECO:0000313" key="3">
    <source>
        <dbReference type="EMBL" id="QPI16212.1"/>
    </source>
</evidence>